<dbReference type="Gene3D" id="3.80.10.10">
    <property type="entry name" value="Ribonuclease Inhibitor"/>
    <property type="match status" value="1"/>
</dbReference>
<dbReference type="PANTHER" id="PTHR38926:SF5">
    <property type="entry name" value="F-BOX AND LEUCINE-RICH REPEAT PROTEIN 6"/>
    <property type="match status" value="1"/>
</dbReference>
<dbReference type="AlphaFoldDB" id="A0A9W8B337"/>
<name>A0A9W8B337_9FUNG</name>
<evidence type="ECO:0000259" key="1">
    <source>
        <dbReference type="PROSITE" id="PS50181"/>
    </source>
</evidence>
<evidence type="ECO:0000313" key="3">
    <source>
        <dbReference type="Proteomes" id="UP001151582"/>
    </source>
</evidence>
<dbReference type="InterPro" id="IPR032675">
    <property type="entry name" value="LRR_dom_sf"/>
</dbReference>
<evidence type="ECO:0000313" key="2">
    <source>
        <dbReference type="EMBL" id="KAJ1982449.1"/>
    </source>
</evidence>
<proteinExistence type="predicted"/>
<feature type="domain" description="F-box" evidence="1">
    <location>
        <begin position="3"/>
        <end position="48"/>
    </location>
</feature>
<dbReference type="PROSITE" id="PS50181">
    <property type="entry name" value="FBOX"/>
    <property type="match status" value="1"/>
</dbReference>
<accession>A0A9W8B337</accession>
<gene>
    <name evidence="2" type="ORF">H4R34_001708</name>
</gene>
<dbReference type="PANTHER" id="PTHR38926">
    <property type="entry name" value="F-BOX DOMAIN CONTAINING PROTEIN, EXPRESSED"/>
    <property type="match status" value="1"/>
</dbReference>
<comment type="caution">
    <text evidence="2">The sequence shown here is derived from an EMBL/GenBank/DDBJ whole genome shotgun (WGS) entry which is preliminary data.</text>
</comment>
<dbReference type="EMBL" id="JANBQB010000090">
    <property type="protein sequence ID" value="KAJ1982449.1"/>
    <property type="molecule type" value="Genomic_DNA"/>
</dbReference>
<dbReference type="InterPro" id="IPR001810">
    <property type="entry name" value="F-box_dom"/>
</dbReference>
<organism evidence="2 3">
    <name type="scientific">Dimargaris verticillata</name>
    <dbReference type="NCBI Taxonomy" id="2761393"/>
    <lineage>
        <taxon>Eukaryota</taxon>
        <taxon>Fungi</taxon>
        <taxon>Fungi incertae sedis</taxon>
        <taxon>Zoopagomycota</taxon>
        <taxon>Kickxellomycotina</taxon>
        <taxon>Dimargaritomycetes</taxon>
        <taxon>Dimargaritales</taxon>
        <taxon>Dimargaritaceae</taxon>
        <taxon>Dimargaris</taxon>
    </lineage>
</organism>
<sequence>MSLPVLPQLPSYLAERVLRQLDFSEVLTLSLVDRKTRHLLLPFIYRHMCTPTSEIHPYHLYAPPQCADVQHHLAKHGRWVKRMRFNFTACKVDNPFALITENYRHLPRITQLKIQGVSGMHNAYMTGFLLPLRHTLTHLSLSQVERHNARFDPEFLYHSLLHFTKLAVLELIGSRLKLTYDQWCAIFRQCHGIRVLRVRGCGDDQIIRAAMECLPQLEKLQVSFHQVTPTVLAQVPYAFPHLTSLFVYPLSVQNNFIVEAITPETLPRLKFLDMTCDRYDRSRPSVASLQRFATMFAKPWPRLQSVVFDSATLEDQVLHLIAKNCPQLRRIRLDDCYISPQGYRYAMQHCTGLDSFRVRNVKGGLSKAMIAAVVGSPKLHRLEMIINGFETEWLFDLCPRLETLTELTLYKFNKNVNVEELQKRLPHVKISYAC</sequence>
<dbReference type="OrthoDB" id="5527153at2759"/>
<reference evidence="2" key="1">
    <citation type="submission" date="2022-07" db="EMBL/GenBank/DDBJ databases">
        <title>Phylogenomic reconstructions and comparative analyses of Kickxellomycotina fungi.</title>
        <authorList>
            <person name="Reynolds N.K."/>
            <person name="Stajich J.E."/>
            <person name="Barry K."/>
            <person name="Grigoriev I.V."/>
            <person name="Crous P."/>
            <person name="Smith M.E."/>
        </authorList>
    </citation>
    <scope>NUCLEOTIDE SEQUENCE</scope>
    <source>
        <strain evidence="2">RSA 567</strain>
    </source>
</reference>
<keyword evidence="3" id="KW-1185">Reference proteome</keyword>
<dbReference type="Proteomes" id="UP001151582">
    <property type="component" value="Unassembled WGS sequence"/>
</dbReference>
<dbReference type="SUPFAM" id="SSF52047">
    <property type="entry name" value="RNI-like"/>
    <property type="match status" value="1"/>
</dbReference>
<protein>
    <recommendedName>
        <fullName evidence="1">F-box domain-containing protein</fullName>
    </recommendedName>
</protein>